<evidence type="ECO:0000313" key="2">
    <source>
        <dbReference type="Proteomes" id="UP000185285"/>
    </source>
</evidence>
<evidence type="ECO:0000313" key="1">
    <source>
        <dbReference type="EMBL" id="AIX28402.1"/>
    </source>
</evidence>
<proteinExistence type="predicted"/>
<dbReference type="Proteomes" id="UP000185285">
    <property type="component" value="Segment"/>
</dbReference>
<dbReference type="EMBL" id="KJ019089">
    <property type="protein sequence ID" value="AIX28402.1"/>
    <property type="molecule type" value="Genomic_DNA"/>
</dbReference>
<reference evidence="1 2" key="1">
    <citation type="submission" date="2013-12" db="EMBL/GenBank/DDBJ databases">
        <title>Ecological redundancy of diverse viral populations within a natural community.</title>
        <authorList>
            <person name="Gregory A.C."/>
            <person name="LaButti K."/>
            <person name="Copeland A."/>
            <person name="Woyke T."/>
            <person name="Sullivan M.B."/>
        </authorList>
    </citation>
    <scope>NUCLEOTIDE SEQUENCE [LARGE SCALE GENOMIC DNA]</scope>
    <source>
        <strain evidence="1">Syn7803US23</strain>
    </source>
</reference>
<accession>A0A0E3HIC9</accession>
<protein>
    <submittedName>
        <fullName evidence="1">Uncharacterized protein</fullName>
    </submittedName>
</protein>
<keyword evidence="2" id="KW-1185">Reference proteome</keyword>
<gene>
    <name evidence="1" type="ORF">Syn7803US23_58</name>
</gene>
<sequence>MTAPAFYLVADGNAFAIEEDGYMFGAPVDDDGSVIWDCSYDFNPCDEDVEYVAHMCQLLQHAQSLTIEQTNEVFVK</sequence>
<organism evidence="1 2">
    <name type="scientific">Synechococcus phage ACG-2014j</name>
    <dbReference type="NCBI Taxonomy" id="1493514"/>
    <lineage>
        <taxon>Viruses</taxon>
        <taxon>Duplodnaviria</taxon>
        <taxon>Heunggongvirae</taxon>
        <taxon>Uroviricota</taxon>
        <taxon>Caudoviricetes</taxon>
        <taxon>Pantevenvirales</taxon>
        <taxon>Kyanoviridae</taxon>
        <taxon>Potamoivirus</taxon>
        <taxon>Potamoivirus tusconj</taxon>
    </lineage>
</organism>
<name>A0A0E3HIC9_9CAUD</name>